<sequence length="327" mass="37327">MIEQYLLSNIILIVSLLVFVKSQESCISMCDASYPLHTLDKVSDLQACTKGCRLQYISHLSRTKSDCEEDCTHAYGKSLNEKKACQEGCQEQKALDLKPKMLQVEETSDLTFHFRLLHPIFVARNYYYTLFNKESQSEDGGRRSNSFYFAEQASSDGKGNSIFVRLEMHPLKIGKYRTFDSVENDDMEAETVETHKTENTVNEGSSSSFKHYVKHIHSKASRWLNCVEMKAGVPYTTLMAILFMSLAMVAWVCCSTCEEDDEETDEEEHEVQSAVKRHKFKSPKVGLSIMADKLHLEKGGDVKIFTISSSRKKNDDCDKDDERLLQI</sequence>
<evidence type="ECO:0000313" key="11">
    <source>
        <dbReference type="Proteomes" id="UP000594262"/>
    </source>
</evidence>
<evidence type="ECO:0000256" key="8">
    <source>
        <dbReference type="ARBA" id="ARBA00023180"/>
    </source>
</evidence>
<evidence type="ECO:0000256" key="4">
    <source>
        <dbReference type="ARBA" id="ARBA00022729"/>
    </source>
</evidence>
<dbReference type="Pfam" id="PF12280">
    <property type="entry name" value="BSMAP"/>
    <property type="match status" value="1"/>
</dbReference>
<evidence type="ECO:0000256" key="1">
    <source>
        <dbReference type="ARBA" id="ARBA00004614"/>
    </source>
</evidence>
<evidence type="ECO:0000313" key="10">
    <source>
        <dbReference type="EnsemblMetazoa" id="CLYHEMP003529.1"/>
    </source>
</evidence>
<accession>A0A7M5UW22</accession>
<reference evidence="10" key="1">
    <citation type="submission" date="2021-01" db="UniProtKB">
        <authorList>
            <consortium name="EnsemblMetazoa"/>
        </authorList>
    </citation>
    <scope>IDENTIFICATION</scope>
</reference>
<keyword evidence="8" id="KW-0325">Glycoprotein</keyword>
<dbReference type="Proteomes" id="UP000594262">
    <property type="component" value="Unplaced"/>
</dbReference>
<evidence type="ECO:0000256" key="3">
    <source>
        <dbReference type="ARBA" id="ARBA00022692"/>
    </source>
</evidence>
<evidence type="ECO:0000256" key="9">
    <source>
        <dbReference type="SAM" id="SignalP"/>
    </source>
</evidence>
<dbReference type="PANTHER" id="PTHR28652:SF2">
    <property type="entry name" value="TRANSMEMBRANE PROTEIN 59-LIKE PROTEIN"/>
    <property type="match status" value="1"/>
</dbReference>
<protein>
    <submittedName>
        <fullName evidence="10">Uncharacterized protein</fullName>
    </submittedName>
</protein>
<dbReference type="OrthoDB" id="6371519at2759"/>
<evidence type="ECO:0000256" key="7">
    <source>
        <dbReference type="ARBA" id="ARBA00023136"/>
    </source>
</evidence>
<keyword evidence="3" id="KW-0812">Transmembrane</keyword>
<dbReference type="RefSeq" id="XP_066926474.1">
    <property type="nucleotide sequence ID" value="XM_067070373.1"/>
</dbReference>
<feature type="chain" id="PRO_5029873002" evidence="9">
    <location>
        <begin position="23"/>
        <end position="327"/>
    </location>
</feature>
<name>A0A7M5UW22_9CNID</name>
<dbReference type="AlphaFoldDB" id="A0A7M5UW22"/>
<keyword evidence="6" id="KW-0333">Golgi apparatus</keyword>
<comment type="subcellular location">
    <subcellularLocation>
        <location evidence="1">Golgi apparatus membrane</location>
        <topology evidence="1">Single-pass type I membrane protein</topology>
    </subcellularLocation>
</comment>
<evidence type="ECO:0000256" key="2">
    <source>
        <dbReference type="ARBA" id="ARBA00009643"/>
    </source>
</evidence>
<keyword evidence="5" id="KW-1133">Transmembrane helix</keyword>
<dbReference type="GO" id="GO:0000139">
    <property type="term" value="C:Golgi membrane"/>
    <property type="evidence" value="ECO:0007669"/>
    <property type="project" value="UniProtKB-SubCell"/>
</dbReference>
<dbReference type="GeneID" id="136813876"/>
<dbReference type="PANTHER" id="PTHR28652">
    <property type="entry name" value="TRANSMEMBRANE PROTEIN 59-LIKE PROTEIN"/>
    <property type="match status" value="1"/>
</dbReference>
<comment type="similarity">
    <text evidence="2">Belongs to the TMEM59 family.</text>
</comment>
<feature type="signal peptide" evidence="9">
    <location>
        <begin position="1"/>
        <end position="22"/>
    </location>
</feature>
<evidence type="ECO:0000256" key="5">
    <source>
        <dbReference type="ARBA" id="ARBA00022989"/>
    </source>
</evidence>
<keyword evidence="4 9" id="KW-0732">Signal</keyword>
<organism evidence="10 11">
    <name type="scientific">Clytia hemisphaerica</name>
    <dbReference type="NCBI Taxonomy" id="252671"/>
    <lineage>
        <taxon>Eukaryota</taxon>
        <taxon>Metazoa</taxon>
        <taxon>Cnidaria</taxon>
        <taxon>Hydrozoa</taxon>
        <taxon>Hydroidolina</taxon>
        <taxon>Leptothecata</taxon>
        <taxon>Obeliida</taxon>
        <taxon>Clytiidae</taxon>
        <taxon>Clytia</taxon>
    </lineage>
</organism>
<evidence type="ECO:0000256" key="6">
    <source>
        <dbReference type="ARBA" id="ARBA00023034"/>
    </source>
</evidence>
<keyword evidence="11" id="KW-1185">Reference proteome</keyword>
<dbReference type="InterPro" id="IPR022065">
    <property type="entry name" value="Uncharacterised_TMEM59"/>
</dbReference>
<dbReference type="EnsemblMetazoa" id="CLYHEMT003529.1">
    <property type="protein sequence ID" value="CLYHEMP003529.1"/>
    <property type="gene ID" value="CLYHEMG003529"/>
</dbReference>
<proteinExistence type="inferred from homology"/>
<keyword evidence="7" id="KW-0472">Membrane</keyword>